<name>A0ABV0MLZ8_9TELE</name>
<keyword evidence="2" id="KW-1185">Reference proteome</keyword>
<comment type="caution">
    <text evidence="1">The sequence shown here is derived from an EMBL/GenBank/DDBJ whole genome shotgun (WGS) entry which is preliminary data.</text>
</comment>
<dbReference type="EMBL" id="JAHRIO010004683">
    <property type="protein sequence ID" value="MEQ2160118.1"/>
    <property type="molecule type" value="Genomic_DNA"/>
</dbReference>
<accession>A0ABV0MLZ8</accession>
<protein>
    <submittedName>
        <fullName evidence="1">Uncharacterized protein</fullName>
    </submittedName>
</protein>
<sequence length="106" mass="12890">MITYMNLMDRKKPFLYYHKHKRLQFAKHWWGRSWNRVQMTPRLSFLRLWCKKKQQKKGECVGKHHMSTVMYGRGSVIPFLMLFLPKEGKGNLVKEHKLFEIPGHFI</sequence>
<evidence type="ECO:0000313" key="2">
    <source>
        <dbReference type="Proteomes" id="UP001476798"/>
    </source>
</evidence>
<gene>
    <name evidence="1" type="ORF">GOODEAATRI_030169</name>
</gene>
<organism evidence="1 2">
    <name type="scientific">Goodea atripinnis</name>
    <dbReference type="NCBI Taxonomy" id="208336"/>
    <lineage>
        <taxon>Eukaryota</taxon>
        <taxon>Metazoa</taxon>
        <taxon>Chordata</taxon>
        <taxon>Craniata</taxon>
        <taxon>Vertebrata</taxon>
        <taxon>Euteleostomi</taxon>
        <taxon>Actinopterygii</taxon>
        <taxon>Neopterygii</taxon>
        <taxon>Teleostei</taxon>
        <taxon>Neoteleostei</taxon>
        <taxon>Acanthomorphata</taxon>
        <taxon>Ovalentaria</taxon>
        <taxon>Atherinomorphae</taxon>
        <taxon>Cyprinodontiformes</taxon>
        <taxon>Goodeidae</taxon>
        <taxon>Goodea</taxon>
    </lineage>
</organism>
<proteinExistence type="predicted"/>
<dbReference type="Proteomes" id="UP001476798">
    <property type="component" value="Unassembled WGS sequence"/>
</dbReference>
<reference evidence="1 2" key="1">
    <citation type="submission" date="2021-06" db="EMBL/GenBank/DDBJ databases">
        <authorList>
            <person name="Palmer J.M."/>
        </authorList>
    </citation>
    <scope>NUCLEOTIDE SEQUENCE [LARGE SCALE GENOMIC DNA]</scope>
    <source>
        <strain evidence="1 2">GA_2019</strain>
        <tissue evidence="1">Muscle</tissue>
    </source>
</reference>
<evidence type="ECO:0000313" key="1">
    <source>
        <dbReference type="EMBL" id="MEQ2160118.1"/>
    </source>
</evidence>